<comment type="caution">
    <text evidence="2">The sequence shown here is derived from an EMBL/GenBank/DDBJ whole genome shotgun (WGS) entry which is preliminary data.</text>
</comment>
<keyword evidence="3" id="KW-1185">Reference proteome</keyword>
<gene>
    <name evidence="2" type="ORF">FK85_12630</name>
</gene>
<protein>
    <submittedName>
        <fullName evidence="2">Uncharacterized protein</fullName>
    </submittedName>
</protein>
<dbReference type="AlphaFoldDB" id="A0A081EX51"/>
<dbReference type="EMBL" id="JNFH02000094">
    <property type="protein sequence ID" value="KDS91989.1"/>
    <property type="molecule type" value="Genomic_DNA"/>
</dbReference>
<proteinExistence type="predicted"/>
<sequence length="223" mass="24705">MLVDGPRARRTVAASLGVLILVAAVFAPLGSIAWSHKYTVEEVEPDDPQLSITLSWTDRITSCYEEDGSCDLHYRLKDNESRIVSNTTYRAALGIDPETKVVNFPEPTNQFYRLQFRPYDNGTARVGLERVSNATALELVSTPSMNYPDGVRTLVEEGEVRTNDELSGYALWTHTKDVIAHDGAYYRQGANSYRGSTVPIVPGLRLVFLTLGAALCYRAGRIT</sequence>
<evidence type="ECO:0000256" key="1">
    <source>
        <dbReference type="SAM" id="Phobius"/>
    </source>
</evidence>
<feature type="transmembrane region" description="Helical" evidence="1">
    <location>
        <begin position="12"/>
        <end position="34"/>
    </location>
</feature>
<reference evidence="2 3" key="1">
    <citation type="journal article" date="2015" name="Genome Announc.">
        <title>Draft genome sequence of a Halorubrum H3 strain isolated from the burlinskoye salt lake (Altai Krai, Russia).</title>
        <authorList>
            <person name="Rozanov A.S."/>
            <person name="Bryanskaya A.V."/>
            <person name="Malup T.K."/>
            <person name="Kotenko A.V."/>
            <person name="Peltek S.E."/>
        </authorList>
    </citation>
    <scope>NUCLEOTIDE SEQUENCE [LARGE SCALE GENOMIC DNA]</scope>
    <source>
        <strain evidence="2 3">H3</strain>
    </source>
</reference>
<evidence type="ECO:0000313" key="2">
    <source>
        <dbReference type="EMBL" id="KDS91989.1"/>
    </source>
</evidence>
<dbReference type="OrthoDB" id="284302at2157"/>
<dbReference type="RefSeq" id="WP_050026686.1">
    <property type="nucleotide sequence ID" value="NZ_JNFH02000094.1"/>
</dbReference>
<evidence type="ECO:0000313" key="3">
    <source>
        <dbReference type="Proteomes" id="UP000053331"/>
    </source>
</evidence>
<name>A0A081EX51_9EURY</name>
<organism evidence="2 3">
    <name type="scientific">Halorubrum saccharovorum</name>
    <dbReference type="NCBI Taxonomy" id="2248"/>
    <lineage>
        <taxon>Archaea</taxon>
        <taxon>Methanobacteriati</taxon>
        <taxon>Methanobacteriota</taxon>
        <taxon>Stenosarchaea group</taxon>
        <taxon>Halobacteria</taxon>
        <taxon>Halobacteriales</taxon>
        <taxon>Haloferacaceae</taxon>
        <taxon>Halorubrum</taxon>
    </lineage>
</organism>
<keyword evidence="1" id="KW-0472">Membrane</keyword>
<accession>A0A081EX51</accession>
<keyword evidence="1" id="KW-1133">Transmembrane helix</keyword>
<dbReference type="Proteomes" id="UP000053331">
    <property type="component" value="Unassembled WGS sequence"/>
</dbReference>
<keyword evidence="1" id="KW-0812">Transmembrane</keyword>